<protein>
    <recommendedName>
        <fullName evidence="5">Secretin/TonB short N-terminal domain-containing protein</fullName>
    </recommendedName>
</protein>
<dbReference type="Gene3D" id="3.30.1370.130">
    <property type="match status" value="1"/>
</dbReference>
<dbReference type="InterPro" id="IPR051808">
    <property type="entry name" value="Type_IV_pilus_biogenesis"/>
</dbReference>
<keyword evidence="1" id="KW-0813">Transport</keyword>
<dbReference type="InterPro" id="IPR011662">
    <property type="entry name" value="Secretin/TonB_short_N"/>
</dbReference>
<dbReference type="InterPro" id="IPR001775">
    <property type="entry name" value="GspD/PilQ"/>
</dbReference>
<dbReference type="GO" id="GO:0009306">
    <property type="term" value="P:protein secretion"/>
    <property type="evidence" value="ECO:0007669"/>
    <property type="project" value="InterPro"/>
</dbReference>
<dbReference type="GO" id="GO:0019867">
    <property type="term" value="C:outer membrane"/>
    <property type="evidence" value="ECO:0007669"/>
    <property type="project" value="InterPro"/>
</dbReference>
<dbReference type="Pfam" id="PF07660">
    <property type="entry name" value="STN"/>
    <property type="match status" value="1"/>
</dbReference>
<sequence length="600" mass="65118">MKKYLSKTFLVFIITIWILTYITGASFAADTTDKNKAEDQAAAVVANVGNLENVLLEKLHGKERIHLVVSQQPVVDMRSKNSGSYLVKLENMTVPDNLCRPLGEGELNNIISVTPSQQLIKGKRWVYLTVDIKKIVPFVIRQDGQNLFIDFNVASLLDKKDNESQKIKGKTPVTTGKKSTVKVSAETVTSSDVAKNEETEVKPVKKEAVKGTDRIIDLDFQDADIKSVLRLMAESGNVSIVSSEDVKGTITLSMKNVPWRQALDTILDVNSLTKRQTGNIITVTTLDRKKKDEADKAKALDDQNKAEDERRAREQKMMAEKGLLKQVLIEAKIVEATEDFVRTIGVEWGFGNQQKVSGSTYGLGVAGGSSTSLTSAQYKQTYPSQIGIVDSTTGKSLAMAAVNFPAALTGPVIGLVFGGATGFLETQLSALEKNGTGKIISAPKVVTMEGIKAIIKQGAEVPYTTPASGTSPASVSFKEALLKLEVTPKITDEGKISMDIKASNDSPDWANEVQGNPPINKSEIESKVVITDGDTVVVGGVMKTEDSVSDSGLPWLQKVPVLGWLFKTESVTKKKKQLLIFVTPRILKSDNKESAVTIIN</sequence>
<dbReference type="PANTHER" id="PTHR30604">
    <property type="entry name" value="PROTEIN TRANSPORT PROTEIN HOFQ"/>
    <property type="match status" value="1"/>
</dbReference>
<evidence type="ECO:0000256" key="1">
    <source>
        <dbReference type="ARBA" id="ARBA00022448"/>
    </source>
</evidence>
<dbReference type="SMART" id="SM00965">
    <property type="entry name" value="STN"/>
    <property type="match status" value="1"/>
</dbReference>
<evidence type="ECO:0000256" key="2">
    <source>
        <dbReference type="ARBA" id="ARBA00023136"/>
    </source>
</evidence>
<evidence type="ECO:0000259" key="5">
    <source>
        <dbReference type="SMART" id="SM00965"/>
    </source>
</evidence>
<feature type="domain" description="Secretin/TonB short N-terminal" evidence="5">
    <location>
        <begin position="238"/>
        <end position="286"/>
    </location>
</feature>
<proteinExistence type="predicted"/>
<evidence type="ECO:0000256" key="4">
    <source>
        <dbReference type="SAM" id="MobiDB-lite"/>
    </source>
</evidence>
<evidence type="ECO:0000256" key="3">
    <source>
        <dbReference type="ARBA" id="ARBA00023237"/>
    </source>
</evidence>
<keyword evidence="2" id="KW-0472">Membrane</keyword>
<dbReference type="EMBL" id="LNQE01000970">
    <property type="protein sequence ID" value="KUG22417.1"/>
    <property type="molecule type" value="Genomic_DNA"/>
</dbReference>
<comment type="caution">
    <text evidence="6">The sequence shown here is derived from an EMBL/GenBank/DDBJ whole genome shotgun (WGS) entry which is preliminary data.</text>
</comment>
<name>A0A0W8FNU0_9ZZZZ</name>
<dbReference type="InterPro" id="IPR004846">
    <property type="entry name" value="T2SS/T3SS_dom"/>
</dbReference>
<gene>
    <name evidence="6" type="ORF">ASZ90_007821</name>
</gene>
<organism evidence="6">
    <name type="scientific">hydrocarbon metagenome</name>
    <dbReference type="NCBI Taxonomy" id="938273"/>
    <lineage>
        <taxon>unclassified sequences</taxon>
        <taxon>metagenomes</taxon>
        <taxon>ecological metagenomes</taxon>
    </lineage>
</organism>
<dbReference type="Pfam" id="PF00263">
    <property type="entry name" value="Secretin"/>
    <property type="match status" value="1"/>
</dbReference>
<keyword evidence="3" id="KW-0998">Cell outer membrane</keyword>
<reference evidence="6" key="1">
    <citation type="journal article" date="2015" name="Proc. Natl. Acad. Sci. U.S.A.">
        <title>Networks of energetic and metabolic interactions define dynamics in microbial communities.</title>
        <authorList>
            <person name="Embree M."/>
            <person name="Liu J.K."/>
            <person name="Al-Bassam M.M."/>
            <person name="Zengler K."/>
        </authorList>
    </citation>
    <scope>NUCLEOTIDE SEQUENCE</scope>
</reference>
<accession>A0A0W8FNU0</accession>
<dbReference type="AlphaFoldDB" id="A0A0W8FNU0"/>
<feature type="region of interest" description="Disordered" evidence="4">
    <location>
        <begin position="292"/>
        <end position="314"/>
    </location>
</feature>
<evidence type="ECO:0000313" key="6">
    <source>
        <dbReference type="EMBL" id="KUG22417.1"/>
    </source>
</evidence>
<dbReference type="PRINTS" id="PR00811">
    <property type="entry name" value="BCTERIALGSPD"/>
</dbReference>
<dbReference type="PANTHER" id="PTHR30604:SF1">
    <property type="entry name" value="DNA UTILIZATION PROTEIN HOFQ"/>
    <property type="match status" value="1"/>
</dbReference>